<feature type="domain" description="Major facilitator superfamily (MFS) profile" evidence="6">
    <location>
        <begin position="1"/>
        <end position="376"/>
    </location>
</feature>
<feature type="transmembrane region" description="Helical" evidence="5">
    <location>
        <begin position="234"/>
        <end position="256"/>
    </location>
</feature>
<feature type="transmembrane region" description="Helical" evidence="5">
    <location>
        <begin position="60"/>
        <end position="78"/>
    </location>
</feature>
<feature type="transmembrane region" description="Helical" evidence="5">
    <location>
        <begin position="206"/>
        <end position="228"/>
    </location>
</feature>
<feature type="transmembrane region" description="Helical" evidence="5">
    <location>
        <begin position="30"/>
        <end position="54"/>
    </location>
</feature>
<comment type="subcellular location">
    <subcellularLocation>
        <location evidence="1">Membrane</location>
        <topology evidence="1">Multi-pass membrane protein</topology>
    </subcellularLocation>
</comment>
<proteinExistence type="predicted"/>
<dbReference type="Pfam" id="PF07690">
    <property type="entry name" value="MFS_1"/>
    <property type="match status" value="1"/>
</dbReference>
<dbReference type="PROSITE" id="PS50850">
    <property type="entry name" value="MFS"/>
    <property type="match status" value="1"/>
</dbReference>
<keyword evidence="3 5" id="KW-1133">Transmembrane helix</keyword>
<feature type="transmembrane region" description="Helical" evidence="5">
    <location>
        <begin position="90"/>
        <end position="111"/>
    </location>
</feature>
<organism evidence="7 8">
    <name type="scientific">Equus przewalskii</name>
    <name type="common">Przewalski's horse</name>
    <name type="synonym">Equus caballus przewalskii</name>
    <dbReference type="NCBI Taxonomy" id="9798"/>
    <lineage>
        <taxon>Eukaryota</taxon>
        <taxon>Metazoa</taxon>
        <taxon>Chordata</taxon>
        <taxon>Craniata</taxon>
        <taxon>Vertebrata</taxon>
        <taxon>Euteleostomi</taxon>
        <taxon>Mammalia</taxon>
        <taxon>Eutheria</taxon>
        <taxon>Laurasiatheria</taxon>
        <taxon>Perissodactyla</taxon>
        <taxon>Equidae</taxon>
        <taxon>Equus</taxon>
    </lineage>
</organism>
<dbReference type="Proteomes" id="UP001652662">
    <property type="component" value="Chromosome 11"/>
</dbReference>
<keyword evidence="4 5" id="KW-0472">Membrane</keyword>
<evidence type="ECO:0000313" key="8">
    <source>
        <dbReference type="RefSeq" id="XP_070420743.1"/>
    </source>
</evidence>
<keyword evidence="2 5" id="KW-0812">Transmembrane</keyword>
<dbReference type="InterPro" id="IPR020846">
    <property type="entry name" value="MFS_dom"/>
</dbReference>
<dbReference type="RefSeq" id="XP_070420743.1">
    <property type="nucleotide sequence ID" value="XM_070564642.1"/>
</dbReference>
<name>A0ABM4JXS4_EQUPR</name>
<protein>
    <submittedName>
        <fullName evidence="8">Solute carrier family 22 member 10-like</fullName>
    </submittedName>
</protein>
<sequence>MWYDTLAMLNSSSDHSSQSALKYQKFGRKVVLRCCLLLLAISGTCAAFAPTFLVYCLLRFLSGCSSVAIMMNSSMLIVEWTRSHSKAMVITLVCCAFSLGQIILGGLAFVFREWCTLQLVVSVPFFVLFLSSRWLTELARRLIVTNKPDEGLKELRNAAHTNGRKNAEETLNMEVLRSTMQEELEATQNKTTMYDLFLTPNLRKRICLLLFLRFANTLPFYGIFINLQHFGSNIFLFQVVFGAFTTSSRCLALLALNHMGHRVAHMLFMFLVGFSILANMFVPQEMQTLRVVLASVGICSSAAPTISTAAHMVELIPTVLRARSSGLDIVAGRIGAALAPLLMILIVYLPTLPWVVYGAFPIISGLVVFFLRETRNQPLLDTIQDVEKGKKFSRKVNEKDSYINLTKF</sequence>
<evidence type="ECO:0000256" key="2">
    <source>
        <dbReference type="ARBA" id="ARBA00022692"/>
    </source>
</evidence>
<feature type="transmembrane region" description="Helical" evidence="5">
    <location>
        <begin position="263"/>
        <end position="282"/>
    </location>
</feature>
<reference evidence="8" key="1">
    <citation type="submission" date="2025-08" db="UniProtKB">
        <authorList>
            <consortium name="RefSeq"/>
        </authorList>
    </citation>
    <scope>IDENTIFICATION</scope>
    <source>
        <tissue evidence="8">Blood</tissue>
    </source>
</reference>
<evidence type="ECO:0000256" key="4">
    <source>
        <dbReference type="ARBA" id="ARBA00023136"/>
    </source>
</evidence>
<evidence type="ECO:0000256" key="3">
    <source>
        <dbReference type="ARBA" id="ARBA00022989"/>
    </source>
</evidence>
<dbReference type="PANTHER" id="PTHR24064">
    <property type="entry name" value="SOLUTE CARRIER FAMILY 22 MEMBER"/>
    <property type="match status" value="1"/>
</dbReference>
<keyword evidence="7" id="KW-1185">Reference proteome</keyword>
<dbReference type="Gene3D" id="1.20.1250.20">
    <property type="entry name" value="MFS general substrate transporter like domains"/>
    <property type="match status" value="1"/>
</dbReference>
<evidence type="ECO:0000256" key="5">
    <source>
        <dbReference type="SAM" id="Phobius"/>
    </source>
</evidence>
<evidence type="ECO:0000256" key="1">
    <source>
        <dbReference type="ARBA" id="ARBA00004141"/>
    </source>
</evidence>
<feature type="transmembrane region" description="Helical" evidence="5">
    <location>
        <begin position="330"/>
        <end position="348"/>
    </location>
</feature>
<dbReference type="InterPro" id="IPR011701">
    <property type="entry name" value="MFS"/>
</dbReference>
<feature type="transmembrane region" description="Helical" evidence="5">
    <location>
        <begin position="354"/>
        <end position="371"/>
    </location>
</feature>
<evidence type="ECO:0000259" key="6">
    <source>
        <dbReference type="PROSITE" id="PS50850"/>
    </source>
</evidence>
<dbReference type="SUPFAM" id="SSF103473">
    <property type="entry name" value="MFS general substrate transporter"/>
    <property type="match status" value="1"/>
</dbReference>
<gene>
    <name evidence="8" type="primary">LOC103540293</name>
</gene>
<feature type="transmembrane region" description="Helical" evidence="5">
    <location>
        <begin position="288"/>
        <end position="310"/>
    </location>
</feature>
<evidence type="ECO:0000313" key="7">
    <source>
        <dbReference type="Proteomes" id="UP001652662"/>
    </source>
</evidence>
<accession>A0ABM4JXS4</accession>
<dbReference type="InterPro" id="IPR036259">
    <property type="entry name" value="MFS_trans_sf"/>
</dbReference>
<feature type="transmembrane region" description="Helical" evidence="5">
    <location>
        <begin position="117"/>
        <end position="135"/>
    </location>
</feature>
<dbReference type="GeneID" id="103540293"/>